<comment type="caution">
    <text evidence="2">The sequence shown here is derived from an EMBL/GenBank/DDBJ whole genome shotgun (WGS) entry which is preliminary data.</text>
</comment>
<feature type="transmembrane region" description="Helical" evidence="1">
    <location>
        <begin position="164"/>
        <end position="188"/>
    </location>
</feature>
<evidence type="ECO:0000313" key="3">
    <source>
        <dbReference type="Proteomes" id="UP000317894"/>
    </source>
</evidence>
<feature type="transmembrane region" description="Helical" evidence="1">
    <location>
        <begin position="13"/>
        <end position="33"/>
    </location>
</feature>
<keyword evidence="1" id="KW-0472">Membrane</keyword>
<organism evidence="2 3">
    <name type="scientific">Glacieibacterium frigidum</name>
    <dbReference type="NCBI Taxonomy" id="2593303"/>
    <lineage>
        <taxon>Bacteria</taxon>
        <taxon>Pseudomonadati</taxon>
        <taxon>Pseudomonadota</taxon>
        <taxon>Alphaproteobacteria</taxon>
        <taxon>Sphingomonadales</taxon>
        <taxon>Sphingosinicellaceae</taxon>
        <taxon>Glacieibacterium</taxon>
    </lineage>
</organism>
<feature type="transmembrane region" description="Helical" evidence="1">
    <location>
        <begin position="102"/>
        <end position="122"/>
    </location>
</feature>
<proteinExistence type="predicted"/>
<feature type="transmembrane region" description="Helical" evidence="1">
    <location>
        <begin position="200"/>
        <end position="221"/>
    </location>
</feature>
<dbReference type="RefSeq" id="WP_144236991.1">
    <property type="nucleotide sequence ID" value="NZ_VJWA01000001.1"/>
</dbReference>
<evidence type="ECO:0000313" key="2">
    <source>
        <dbReference type="EMBL" id="TRW18298.1"/>
    </source>
</evidence>
<gene>
    <name evidence="2" type="ORF">FMM06_09455</name>
</gene>
<dbReference type="EMBL" id="VJWA01000001">
    <property type="protein sequence ID" value="TRW18298.1"/>
    <property type="molecule type" value="Genomic_DNA"/>
</dbReference>
<feature type="transmembrane region" description="Helical" evidence="1">
    <location>
        <begin position="137"/>
        <end position="158"/>
    </location>
</feature>
<reference evidence="2 3" key="1">
    <citation type="submission" date="2019-07" db="EMBL/GenBank/DDBJ databases">
        <title>Novel species isolated from glacier.</title>
        <authorList>
            <person name="Liu Q."/>
            <person name="Xin Y.-H."/>
        </authorList>
    </citation>
    <scope>NUCLEOTIDE SEQUENCE [LARGE SCALE GENOMIC DNA]</scope>
    <source>
        <strain evidence="2 3">LB1R16</strain>
    </source>
</reference>
<evidence type="ECO:0008006" key="4">
    <source>
        <dbReference type="Google" id="ProtNLM"/>
    </source>
</evidence>
<dbReference type="Proteomes" id="UP000317894">
    <property type="component" value="Unassembled WGS sequence"/>
</dbReference>
<dbReference type="AlphaFoldDB" id="A0A552UJ89"/>
<accession>A0A552UJ89</accession>
<sequence>MGILGLLRSLDELLYELVSWLLFFPLTLWRSLFRPARMMNHGAAAPARSETQPYLDGLSPPLFLFLAMVVAHAAELILVGPSEIVRSTRGVSALVDSDTSLVMMRALLFSVFPLTMATWLLVRKAIVVDRDTLRPPFFAQCYAAAAFALFFSVGWTMLRTGADSGALTGLVLISVSLIWYCIVQIRWFARHLGQSVLRSLADATGAMVLSSVIVFVVGSLFT</sequence>
<feature type="transmembrane region" description="Helical" evidence="1">
    <location>
        <begin position="62"/>
        <end position="82"/>
    </location>
</feature>
<keyword evidence="1" id="KW-1133">Transmembrane helix</keyword>
<evidence type="ECO:0000256" key="1">
    <source>
        <dbReference type="SAM" id="Phobius"/>
    </source>
</evidence>
<keyword evidence="1" id="KW-0812">Transmembrane</keyword>
<dbReference type="OrthoDB" id="8820484at2"/>
<protein>
    <recommendedName>
        <fullName evidence="4">Permease</fullName>
    </recommendedName>
</protein>
<keyword evidence="3" id="KW-1185">Reference proteome</keyword>
<name>A0A552UJ89_9SPHN</name>